<evidence type="ECO:0000256" key="1">
    <source>
        <dbReference type="SAM" id="SignalP"/>
    </source>
</evidence>
<name>A0AAW2V4E4_SESRA</name>
<reference evidence="2" key="1">
    <citation type="submission" date="2020-06" db="EMBL/GenBank/DDBJ databases">
        <authorList>
            <person name="Li T."/>
            <person name="Hu X."/>
            <person name="Zhang T."/>
            <person name="Song X."/>
            <person name="Zhang H."/>
            <person name="Dai N."/>
            <person name="Sheng W."/>
            <person name="Hou X."/>
            <person name="Wei L."/>
        </authorList>
    </citation>
    <scope>NUCLEOTIDE SEQUENCE</scope>
    <source>
        <strain evidence="2">G02</strain>
        <tissue evidence="2">Leaf</tissue>
    </source>
</reference>
<dbReference type="AlphaFoldDB" id="A0AAW2V4E4"/>
<keyword evidence="1" id="KW-0732">Signal</keyword>
<sequence length="175" mass="20061">MIHPLVVIQVLTARISGCGVCSFGTSLRKMWCNGSSRDVCQKAKAERVPYPSLLQPLPIPHQAWSSVSMDFIEGLPKSEGRNCTSWPSLTLFQQNWLLEFSWTMFIYYNGLPTNIVTDRDKIFTSSFWKELFKLLGTNLDLSIAYHPSRMDKWRGLINVSRITCVYVPYETESVE</sequence>
<evidence type="ECO:0000313" key="2">
    <source>
        <dbReference type="EMBL" id="KAL0423898.1"/>
    </source>
</evidence>
<organism evidence="2">
    <name type="scientific">Sesamum radiatum</name>
    <name type="common">Black benniseed</name>
    <dbReference type="NCBI Taxonomy" id="300843"/>
    <lineage>
        <taxon>Eukaryota</taxon>
        <taxon>Viridiplantae</taxon>
        <taxon>Streptophyta</taxon>
        <taxon>Embryophyta</taxon>
        <taxon>Tracheophyta</taxon>
        <taxon>Spermatophyta</taxon>
        <taxon>Magnoliopsida</taxon>
        <taxon>eudicotyledons</taxon>
        <taxon>Gunneridae</taxon>
        <taxon>Pentapetalae</taxon>
        <taxon>asterids</taxon>
        <taxon>lamiids</taxon>
        <taxon>Lamiales</taxon>
        <taxon>Pedaliaceae</taxon>
        <taxon>Sesamum</taxon>
    </lineage>
</organism>
<dbReference type="SUPFAM" id="SSF53098">
    <property type="entry name" value="Ribonuclease H-like"/>
    <property type="match status" value="1"/>
</dbReference>
<dbReference type="InterPro" id="IPR036397">
    <property type="entry name" value="RNaseH_sf"/>
</dbReference>
<feature type="signal peptide" evidence="1">
    <location>
        <begin position="1"/>
        <end position="17"/>
    </location>
</feature>
<comment type="caution">
    <text evidence="2">The sequence shown here is derived from an EMBL/GenBank/DDBJ whole genome shotgun (WGS) entry which is preliminary data.</text>
</comment>
<reference evidence="2" key="2">
    <citation type="journal article" date="2024" name="Plant">
        <title>Genomic evolution and insights into agronomic trait innovations of Sesamum species.</title>
        <authorList>
            <person name="Miao H."/>
            <person name="Wang L."/>
            <person name="Qu L."/>
            <person name="Liu H."/>
            <person name="Sun Y."/>
            <person name="Le M."/>
            <person name="Wang Q."/>
            <person name="Wei S."/>
            <person name="Zheng Y."/>
            <person name="Lin W."/>
            <person name="Duan Y."/>
            <person name="Cao H."/>
            <person name="Xiong S."/>
            <person name="Wang X."/>
            <person name="Wei L."/>
            <person name="Li C."/>
            <person name="Ma Q."/>
            <person name="Ju M."/>
            <person name="Zhao R."/>
            <person name="Li G."/>
            <person name="Mu C."/>
            <person name="Tian Q."/>
            <person name="Mei H."/>
            <person name="Zhang T."/>
            <person name="Gao T."/>
            <person name="Zhang H."/>
        </authorList>
    </citation>
    <scope>NUCLEOTIDE SEQUENCE</scope>
    <source>
        <strain evidence="2">G02</strain>
    </source>
</reference>
<accession>A0AAW2V4E4</accession>
<dbReference type="EMBL" id="JACGWJ010000004">
    <property type="protein sequence ID" value="KAL0423898.1"/>
    <property type="molecule type" value="Genomic_DNA"/>
</dbReference>
<feature type="chain" id="PRO_5043408159" description="Integrase catalytic domain-containing protein" evidence="1">
    <location>
        <begin position="18"/>
        <end position="175"/>
    </location>
</feature>
<gene>
    <name evidence="2" type="ORF">Sradi_0924600</name>
</gene>
<dbReference type="InterPro" id="IPR012337">
    <property type="entry name" value="RNaseH-like_sf"/>
</dbReference>
<dbReference type="PANTHER" id="PTHR35046">
    <property type="entry name" value="ZINC KNUCKLE (CCHC-TYPE) FAMILY PROTEIN"/>
    <property type="match status" value="1"/>
</dbReference>
<protein>
    <recommendedName>
        <fullName evidence="3">Integrase catalytic domain-containing protein</fullName>
    </recommendedName>
</protein>
<proteinExistence type="predicted"/>
<evidence type="ECO:0008006" key="3">
    <source>
        <dbReference type="Google" id="ProtNLM"/>
    </source>
</evidence>
<dbReference type="PANTHER" id="PTHR35046:SF18">
    <property type="entry name" value="RNA-DIRECTED DNA POLYMERASE"/>
    <property type="match status" value="1"/>
</dbReference>
<dbReference type="Gene3D" id="3.30.420.10">
    <property type="entry name" value="Ribonuclease H-like superfamily/Ribonuclease H"/>
    <property type="match status" value="1"/>
</dbReference>
<dbReference type="GO" id="GO:0003676">
    <property type="term" value="F:nucleic acid binding"/>
    <property type="evidence" value="ECO:0007669"/>
    <property type="project" value="InterPro"/>
</dbReference>